<feature type="non-terminal residue" evidence="1">
    <location>
        <position position="119"/>
    </location>
</feature>
<accession>A0A7K6RBG5</accession>
<dbReference type="OrthoDB" id="6263678at2759"/>
<dbReference type="Pfam" id="PF15244">
    <property type="entry name" value="HSD3"/>
    <property type="match status" value="1"/>
</dbReference>
<gene>
    <name evidence="1" type="primary">Spata7_0</name>
    <name evidence="1" type="ORF">CLIRUF_R04146</name>
</gene>
<dbReference type="GO" id="GO:0120206">
    <property type="term" value="C:photoreceptor distal connecting cilium"/>
    <property type="evidence" value="ECO:0007669"/>
    <property type="project" value="TreeGrafter"/>
</dbReference>
<dbReference type="GO" id="GO:0045494">
    <property type="term" value="P:photoreceptor cell maintenance"/>
    <property type="evidence" value="ECO:0007669"/>
    <property type="project" value="TreeGrafter"/>
</dbReference>
<dbReference type="PANTHER" id="PTHR14917">
    <property type="entry name" value="SPERMATOGENESIS-ASSOCIATED PROTEIN 7"/>
    <property type="match status" value="1"/>
</dbReference>
<sequence length="119" mass="13790">REEELLYLTFIEDVTNDILRLGLFSNRVLDQLFECHIEENMNRLDEAKMRHMLAVLKTDLGCGPDSETEQIHTGWDALDSLGLQELDTIEELEFTSQGHRQRKATKSEEFFGSMDLSLK</sequence>
<evidence type="ECO:0000313" key="1">
    <source>
        <dbReference type="EMBL" id="NWW83352.1"/>
    </source>
</evidence>
<reference evidence="1 2" key="1">
    <citation type="submission" date="2019-09" db="EMBL/GenBank/DDBJ databases">
        <title>Bird 10,000 Genomes (B10K) Project - Family phase.</title>
        <authorList>
            <person name="Zhang G."/>
        </authorList>
    </citation>
    <scope>NUCLEOTIDE SEQUENCE [LARGE SCALE GENOMIC DNA]</scope>
    <source>
        <strain evidence="1">B10K-DU-029-53</strain>
    </source>
</reference>
<dbReference type="GO" id="GO:0000226">
    <property type="term" value="P:microtubule cytoskeleton organization"/>
    <property type="evidence" value="ECO:0007669"/>
    <property type="project" value="TreeGrafter"/>
</dbReference>
<keyword evidence="2" id="KW-1185">Reference proteome</keyword>
<organism evidence="1 2">
    <name type="scientific">Climacteris rufus</name>
    <name type="common">rufous treecreeper</name>
    <dbReference type="NCBI Taxonomy" id="47695"/>
    <lineage>
        <taxon>Eukaryota</taxon>
        <taxon>Metazoa</taxon>
        <taxon>Chordata</taxon>
        <taxon>Craniata</taxon>
        <taxon>Vertebrata</taxon>
        <taxon>Euteleostomi</taxon>
        <taxon>Archelosauria</taxon>
        <taxon>Archosauria</taxon>
        <taxon>Dinosauria</taxon>
        <taxon>Saurischia</taxon>
        <taxon>Theropoda</taxon>
        <taxon>Coelurosauria</taxon>
        <taxon>Aves</taxon>
        <taxon>Neognathae</taxon>
        <taxon>Neoaves</taxon>
        <taxon>Telluraves</taxon>
        <taxon>Australaves</taxon>
        <taxon>Passeriformes</taxon>
        <taxon>Climacteridae</taxon>
        <taxon>Climacteris</taxon>
    </lineage>
</organism>
<dbReference type="GO" id="GO:0005930">
    <property type="term" value="C:axoneme"/>
    <property type="evidence" value="ECO:0007669"/>
    <property type="project" value="TreeGrafter"/>
</dbReference>
<dbReference type="AlphaFoldDB" id="A0A7K6RBG5"/>
<dbReference type="EMBL" id="VZRZ01008822">
    <property type="protein sequence ID" value="NWW83352.1"/>
    <property type="molecule type" value="Genomic_DNA"/>
</dbReference>
<comment type="caution">
    <text evidence="1">The sequence shown here is derived from an EMBL/GenBank/DDBJ whole genome shotgun (WGS) entry which is preliminary data.</text>
</comment>
<dbReference type="GO" id="GO:0036064">
    <property type="term" value="C:ciliary basal body"/>
    <property type="evidence" value="ECO:0007669"/>
    <property type="project" value="TreeGrafter"/>
</dbReference>
<name>A0A7K6RBG5_9PASS</name>
<dbReference type="GO" id="GO:0120200">
    <property type="term" value="C:rod photoreceptor outer segment"/>
    <property type="evidence" value="ECO:0007669"/>
    <property type="project" value="TreeGrafter"/>
</dbReference>
<dbReference type="PANTHER" id="PTHR14917:SF2">
    <property type="entry name" value="SPERMATOGENESIS-ASSOCIATED PROTEIN 7"/>
    <property type="match status" value="1"/>
</dbReference>
<dbReference type="InterPro" id="IPR029357">
    <property type="entry name" value="SPATA7"/>
</dbReference>
<proteinExistence type="predicted"/>
<evidence type="ECO:0000313" key="2">
    <source>
        <dbReference type="Proteomes" id="UP000580879"/>
    </source>
</evidence>
<feature type="non-terminal residue" evidence="1">
    <location>
        <position position="1"/>
    </location>
</feature>
<dbReference type="Proteomes" id="UP000580879">
    <property type="component" value="Unassembled WGS sequence"/>
</dbReference>
<protein>
    <submittedName>
        <fullName evidence="1">SPAT7 protein</fullName>
    </submittedName>
</protein>